<accession>A0AAE0XZD6</accession>
<dbReference type="EMBL" id="JAWDGP010007241">
    <property type="protein sequence ID" value="KAK3727394.1"/>
    <property type="molecule type" value="Genomic_DNA"/>
</dbReference>
<dbReference type="AlphaFoldDB" id="A0AAE0XZD6"/>
<proteinExistence type="predicted"/>
<organism evidence="1 2">
    <name type="scientific">Elysia crispata</name>
    <name type="common">lettuce slug</name>
    <dbReference type="NCBI Taxonomy" id="231223"/>
    <lineage>
        <taxon>Eukaryota</taxon>
        <taxon>Metazoa</taxon>
        <taxon>Spiralia</taxon>
        <taxon>Lophotrochozoa</taxon>
        <taxon>Mollusca</taxon>
        <taxon>Gastropoda</taxon>
        <taxon>Heterobranchia</taxon>
        <taxon>Euthyneura</taxon>
        <taxon>Panpulmonata</taxon>
        <taxon>Sacoglossa</taxon>
        <taxon>Placobranchoidea</taxon>
        <taxon>Plakobranchidae</taxon>
        <taxon>Elysia</taxon>
    </lineage>
</organism>
<comment type="caution">
    <text evidence="1">The sequence shown here is derived from an EMBL/GenBank/DDBJ whole genome shotgun (WGS) entry which is preliminary data.</text>
</comment>
<protein>
    <submittedName>
        <fullName evidence="1">Uncharacterized protein</fullName>
    </submittedName>
</protein>
<evidence type="ECO:0000313" key="2">
    <source>
        <dbReference type="Proteomes" id="UP001283361"/>
    </source>
</evidence>
<sequence>MRRLQLSAVHTGSYHGLASMRRLQLSAVHTGSYHGLASMRRLQLSAVHTGSYHGLASMRRLQLSVVHIMALTLDPLPVLLMSSDGRLISGFLSLQKKFMF</sequence>
<name>A0AAE0XZD6_9GAST</name>
<keyword evidence="2" id="KW-1185">Reference proteome</keyword>
<evidence type="ECO:0000313" key="1">
    <source>
        <dbReference type="EMBL" id="KAK3727394.1"/>
    </source>
</evidence>
<gene>
    <name evidence="1" type="ORF">RRG08_038751</name>
</gene>
<dbReference type="Proteomes" id="UP001283361">
    <property type="component" value="Unassembled WGS sequence"/>
</dbReference>
<reference evidence="1" key="1">
    <citation type="journal article" date="2023" name="G3 (Bethesda)">
        <title>A reference genome for the long-term kleptoplast-retaining sea slug Elysia crispata morphotype clarki.</title>
        <authorList>
            <person name="Eastman K.E."/>
            <person name="Pendleton A.L."/>
            <person name="Shaikh M.A."/>
            <person name="Suttiyut T."/>
            <person name="Ogas R."/>
            <person name="Tomko P."/>
            <person name="Gavelis G."/>
            <person name="Widhalm J.R."/>
            <person name="Wisecaver J.H."/>
        </authorList>
    </citation>
    <scope>NUCLEOTIDE SEQUENCE</scope>
    <source>
        <strain evidence="1">ECLA1</strain>
    </source>
</reference>